<sequence length="155" mass="17004">MIEERRFRQALGAELQRRREDQALTRPGMTKWLSGQVHADLSHRTLESVERGDREISVYRLWIMCRALAIDPGDVLADVITTLGIAPPDAVPVDLRALRATRDRALAPLQAWAACAAPRARVLHLPPDALPPLAVVCGLSADALAHLLKQISPGE</sequence>
<dbReference type="Gene3D" id="1.10.260.40">
    <property type="entry name" value="lambda repressor-like DNA-binding domains"/>
    <property type="match status" value="1"/>
</dbReference>
<protein>
    <recommendedName>
        <fullName evidence="3">Helix-turn-helix protein</fullName>
    </recommendedName>
</protein>
<keyword evidence="2" id="KW-1185">Reference proteome</keyword>
<accession>A0ABW1PGR6</accession>
<evidence type="ECO:0000313" key="2">
    <source>
        <dbReference type="Proteomes" id="UP001596220"/>
    </source>
</evidence>
<reference evidence="2" key="1">
    <citation type="journal article" date="2019" name="Int. J. Syst. Evol. Microbiol.">
        <title>The Global Catalogue of Microorganisms (GCM) 10K type strain sequencing project: providing services to taxonomists for standard genome sequencing and annotation.</title>
        <authorList>
            <consortium name="The Broad Institute Genomics Platform"/>
            <consortium name="The Broad Institute Genome Sequencing Center for Infectious Disease"/>
            <person name="Wu L."/>
            <person name="Ma J."/>
        </authorList>
    </citation>
    <scope>NUCLEOTIDE SEQUENCE [LARGE SCALE GENOMIC DNA]</scope>
    <source>
        <strain evidence="2">CGMCC 4.7246</strain>
    </source>
</reference>
<dbReference type="SUPFAM" id="SSF47413">
    <property type="entry name" value="lambda repressor-like DNA-binding domains"/>
    <property type="match status" value="1"/>
</dbReference>
<dbReference type="Proteomes" id="UP001596220">
    <property type="component" value="Unassembled WGS sequence"/>
</dbReference>
<comment type="caution">
    <text evidence="1">The sequence shown here is derived from an EMBL/GenBank/DDBJ whole genome shotgun (WGS) entry which is preliminary data.</text>
</comment>
<evidence type="ECO:0008006" key="3">
    <source>
        <dbReference type="Google" id="ProtNLM"/>
    </source>
</evidence>
<evidence type="ECO:0000313" key="1">
    <source>
        <dbReference type="EMBL" id="MFC6094719.1"/>
    </source>
</evidence>
<name>A0ABW1PGR6_9PSEU</name>
<organism evidence="1 2">
    <name type="scientific">Saccharothrix lopnurensis</name>
    <dbReference type="NCBI Taxonomy" id="1670621"/>
    <lineage>
        <taxon>Bacteria</taxon>
        <taxon>Bacillati</taxon>
        <taxon>Actinomycetota</taxon>
        <taxon>Actinomycetes</taxon>
        <taxon>Pseudonocardiales</taxon>
        <taxon>Pseudonocardiaceae</taxon>
        <taxon>Saccharothrix</taxon>
    </lineage>
</organism>
<gene>
    <name evidence="1" type="ORF">ACFP3R_36120</name>
</gene>
<dbReference type="InterPro" id="IPR010982">
    <property type="entry name" value="Lambda_DNA-bd_dom_sf"/>
</dbReference>
<dbReference type="RefSeq" id="WP_380643243.1">
    <property type="nucleotide sequence ID" value="NZ_JBHSQO010000072.1"/>
</dbReference>
<proteinExistence type="predicted"/>
<dbReference type="EMBL" id="JBHSQO010000072">
    <property type="protein sequence ID" value="MFC6094719.1"/>
    <property type="molecule type" value="Genomic_DNA"/>
</dbReference>